<evidence type="ECO:0000313" key="1">
    <source>
        <dbReference type="EMBL" id="QBF24002.1"/>
    </source>
</evidence>
<organism evidence="1 2">
    <name type="scientific">'Catharanthus roseus' aster yellows phytoplasma</name>
    <dbReference type="NCBI Taxonomy" id="1193712"/>
    <lineage>
        <taxon>Bacteria</taxon>
        <taxon>Bacillati</taxon>
        <taxon>Mycoplasmatota</taxon>
        <taxon>Mollicutes</taxon>
        <taxon>Acholeplasmatales</taxon>
        <taxon>Acholeplasmataceae</taxon>
        <taxon>Candidatus Phytoplasma</taxon>
        <taxon>16SrI (Aster yellows group)</taxon>
    </lineage>
</organism>
<protein>
    <submittedName>
        <fullName evidence="1">Uncharacterized protein</fullName>
    </submittedName>
</protein>
<accession>A0A4P6M9D3</accession>
<dbReference type="EMBL" id="CP035949">
    <property type="protein sequence ID" value="QBF24002.1"/>
    <property type="molecule type" value="Genomic_DNA"/>
</dbReference>
<proteinExistence type="predicted"/>
<reference evidence="1 2" key="1">
    <citation type="submission" date="2019-02" db="EMBL/GenBank/DDBJ databases">
        <title>Draft Genome Sequence of Maize Bushy Stunt-like Phytoplasma group 16SrI-B (Aster yellows) in South Africa.</title>
        <authorList>
            <person name="Coetzee B."/>
            <person name="Douglas-Smit N."/>
            <person name="Maree H.J."/>
            <person name="Burger J.T."/>
            <person name="Kruger K."/>
            <person name="Pietersen G."/>
        </authorList>
    </citation>
    <scope>NUCLEOTIDE SEQUENCE [LARGE SCALE GENOMIC DNA]</scope>
    <source>
        <strain evidence="1 2">De Villa</strain>
    </source>
</reference>
<evidence type="ECO:0000313" key="2">
    <source>
        <dbReference type="Proteomes" id="UP000289726"/>
    </source>
</evidence>
<dbReference type="AlphaFoldDB" id="A0A4P6M9D3"/>
<sequence length="66" mass="7193">MRGNKLLFVLVLSLGFVFVFWSCGCACERGELEAVIVFGEVETEAELGCDACGVVCYWGCSSFDVK</sequence>
<dbReference type="PROSITE" id="PS51257">
    <property type="entry name" value="PROKAR_LIPOPROTEIN"/>
    <property type="match status" value="1"/>
</dbReference>
<keyword evidence="2" id="KW-1185">Reference proteome</keyword>
<name>A0A4P6M9D3_9MOLU</name>
<gene>
    <name evidence="1" type="ORF">EXT02_02320</name>
</gene>
<dbReference type="Proteomes" id="UP000289726">
    <property type="component" value="Chromosome"/>
</dbReference>